<dbReference type="PANTHER" id="PTHR30270:SF0">
    <property type="entry name" value="THIAMINE-MONOPHOSPHATE KINASE"/>
    <property type="match status" value="1"/>
</dbReference>
<dbReference type="HAMAP" id="MF_02128">
    <property type="entry name" value="TMP_kinase"/>
    <property type="match status" value="1"/>
</dbReference>
<comment type="similarity">
    <text evidence="2">Belongs to the thiamine-monophosphate kinase family.</text>
</comment>
<comment type="miscellaneous">
    <text evidence="2">Reaction mechanism of ThiL seems to utilize a direct, inline transfer of the gamma-phosphate of ATP to TMP rather than a phosphorylated enzyme intermediate.</text>
</comment>
<dbReference type="Gene3D" id="3.90.650.10">
    <property type="entry name" value="PurM-like C-terminal domain"/>
    <property type="match status" value="1"/>
</dbReference>
<comment type="catalytic activity">
    <reaction evidence="2">
        <text>thiamine phosphate + ATP = thiamine diphosphate + ADP</text>
        <dbReference type="Rhea" id="RHEA:15913"/>
        <dbReference type="ChEBI" id="CHEBI:30616"/>
        <dbReference type="ChEBI" id="CHEBI:37575"/>
        <dbReference type="ChEBI" id="CHEBI:58937"/>
        <dbReference type="ChEBI" id="CHEBI:456216"/>
        <dbReference type="EC" id="2.7.4.16"/>
    </reaction>
</comment>
<dbReference type="Gene3D" id="3.30.1330.10">
    <property type="entry name" value="PurM-like, N-terminal domain"/>
    <property type="match status" value="1"/>
</dbReference>
<feature type="binding site" evidence="2">
    <location>
        <position position="132"/>
    </location>
    <ligand>
        <name>ATP</name>
        <dbReference type="ChEBI" id="CHEBI:30616"/>
    </ligand>
</feature>
<feature type="binding site" evidence="2">
    <location>
        <begin position="107"/>
        <end position="108"/>
    </location>
    <ligand>
        <name>ATP</name>
        <dbReference type="ChEBI" id="CHEBI:30616"/>
    </ligand>
</feature>
<dbReference type="InterPro" id="IPR036676">
    <property type="entry name" value="PurM-like_C_sf"/>
</dbReference>
<feature type="binding site" evidence="2">
    <location>
        <position position="29"/>
    </location>
    <ligand>
        <name>Mg(2+)</name>
        <dbReference type="ChEBI" id="CHEBI:18420"/>
        <label>4</label>
    </ligand>
</feature>
<feature type="binding site" evidence="2">
    <location>
        <position position="60"/>
    </location>
    <ligand>
        <name>Mg(2+)</name>
        <dbReference type="ChEBI" id="CHEBI:18420"/>
        <label>4</label>
    </ligand>
</feature>
<dbReference type="SUPFAM" id="SSF56042">
    <property type="entry name" value="PurM C-terminal domain-like"/>
    <property type="match status" value="1"/>
</dbReference>
<name>A0ABT7HS28_9BACT</name>
<keyword evidence="2" id="KW-0547">Nucleotide-binding</keyword>
<accession>A0ABT7HS28</accession>
<keyword evidence="2" id="KW-0479">Metal-binding</keyword>
<comment type="pathway">
    <text evidence="2">Cofactor biosynthesis; thiamine diphosphate biosynthesis; thiamine diphosphate from thiamine phosphate: step 1/1.</text>
</comment>
<feature type="binding site" evidence="2">
    <location>
        <position position="31"/>
    </location>
    <ligand>
        <name>Mg(2+)</name>
        <dbReference type="ChEBI" id="CHEBI:18420"/>
        <label>2</label>
    </ligand>
</feature>
<feature type="binding site" evidence="2">
    <location>
        <position position="19"/>
    </location>
    <ligand>
        <name>Mg(2+)</name>
        <dbReference type="ChEBI" id="CHEBI:18420"/>
        <label>4</label>
    </ligand>
</feature>
<feature type="binding site" evidence="2">
    <location>
        <position position="226"/>
    </location>
    <ligand>
        <name>substrate</name>
    </ligand>
</feature>
<dbReference type="SUPFAM" id="SSF55326">
    <property type="entry name" value="PurM N-terminal domain-like"/>
    <property type="match status" value="1"/>
</dbReference>
<feature type="binding site" evidence="2">
    <location>
        <position position="60"/>
    </location>
    <ligand>
        <name>Mg(2+)</name>
        <dbReference type="ChEBI" id="CHEBI:18420"/>
        <label>3</label>
    </ligand>
</feature>
<gene>
    <name evidence="2" type="primary">thiL</name>
    <name evidence="4" type="ORF">NYG85_10150</name>
</gene>
<evidence type="ECO:0000256" key="2">
    <source>
        <dbReference type="HAMAP-Rule" id="MF_02128"/>
    </source>
</evidence>
<dbReference type="NCBIfam" id="NF004354">
    <property type="entry name" value="PRK05731.2-3"/>
    <property type="match status" value="1"/>
</dbReference>
<sequence length="273" mass="30354">MDKEAFAISCFKSPFLGDDGAVVGDFVYSKDLFFEGTHFKKSWLTPFQIGQKAMLVNISDAIVMNAKPKFALLGFVMPKNLSQNEIAQISLGIKKTCKDYGIQVIGGDTIKGDKIGISVTIISRLEKKAVFRNGVKNGDFLAFTGHLGQSLKNLKTLLNGYEISSNSRFVKPILKGDFFYKSAKFINAAMDISDGLNSDLPKILNASKKGIKFIKKLSQNELKSGEEYEILFSFSPKNRTKIEQIAKKTRTKITIFAKATKGHYKTNAKSHHF</sequence>
<feature type="binding site" evidence="2">
    <location>
        <position position="38"/>
    </location>
    <ligand>
        <name>substrate</name>
    </ligand>
</feature>
<dbReference type="Pfam" id="PF00586">
    <property type="entry name" value="AIRS"/>
    <property type="match status" value="1"/>
</dbReference>
<keyword evidence="2" id="KW-0460">Magnesium</keyword>
<feature type="domain" description="PurM-like N-terminal" evidence="3">
    <location>
        <begin position="17"/>
        <end position="122"/>
    </location>
</feature>
<reference evidence="4" key="2">
    <citation type="journal article" date="2023" name="Microorganisms">
        <title>Isolation and Genomic Characteristics of Cat-Borne Campylobacter felis sp. nov. and Sheep-Borne Campylobacter ovis sp. nov.</title>
        <authorList>
            <person name="Wang H."/>
            <person name="Li Y."/>
            <person name="Gu Y."/>
            <person name="Zhou G."/>
            <person name="Chen X."/>
            <person name="Zhang X."/>
            <person name="Shao Z."/>
            <person name="Zhang J."/>
            <person name="Zhang M."/>
        </authorList>
    </citation>
    <scope>NUCLEOTIDE SEQUENCE</scope>
    <source>
        <strain evidence="4">PS10</strain>
    </source>
</reference>
<keyword evidence="5" id="KW-1185">Reference proteome</keyword>
<comment type="caution">
    <text evidence="4">The sequence shown here is derived from an EMBL/GenBank/DDBJ whole genome shotgun (WGS) entry which is preliminary data.</text>
</comment>
<evidence type="ECO:0000313" key="4">
    <source>
        <dbReference type="EMBL" id="MDL0089721.1"/>
    </source>
</evidence>
<feature type="binding site" evidence="2">
    <location>
        <position position="31"/>
    </location>
    <ligand>
        <name>Mg(2+)</name>
        <dbReference type="ChEBI" id="CHEBI:18420"/>
        <label>1</label>
    </ligand>
</feature>
<dbReference type="CDD" id="cd02194">
    <property type="entry name" value="ThiL"/>
    <property type="match status" value="1"/>
</dbReference>
<dbReference type="InterPro" id="IPR006283">
    <property type="entry name" value="ThiL-like"/>
</dbReference>
<keyword evidence="2" id="KW-0067">ATP-binding</keyword>
<feature type="binding site" evidence="2">
    <location>
        <position position="108"/>
    </location>
    <ligand>
        <name>Mg(2+)</name>
        <dbReference type="ChEBI" id="CHEBI:18420"/>
        <label>1</label>
    </ligand>
</feature>
<feature type="binding site" evidence="2">
    <location>
        <position position="19"/>
    </location>
    <ligand>
        <name>Mg(2+)</name>
        <dbReference type="ChEBI" id="CHEBI:18420"/>
        <label>3</label>
    </ligand>
</feature>
<evidence type="ECO:0000313" key="5">
    <source>
        <dbReference type="Proteomes" id="UP001173801"/>
    </source>
</evidence>
<evidence type="ECO:0000259" key="3">
    <source>
        <dbReference type="Pfam" id="PF00586"/>
    </source>
</evidence>
<organism evidence="4 5">
    <name type="scientific">Campylobacter gastrosuis</name>
    <dbReference type="NCBI Taxonomy" id="2974576"/>
    <lineage>
        <taxon>Bacteria</taxon>
        <taxon>Pseudomonadati</taxon>
        <taxon>Campylobacterota</taxon>
        <taxon>Epsilonproteobacteria</taxon>
        <taxon>Campylobacterales</taxon>
        <taxon>Campylobacteraceae</taxon>
        <taxon>Campylobacter</taxon>
    </lineage>
</organism>
<feature type="binding site" evidence="2">
    <location>
        <position position="191"/>
    </location>
    <ligand>
        <name>Mg(2+)</name>
        <dbReference type="ChEBI" id="CHEBI:18420"/>
        <label>3</label>
    </ligand>
</feature>
<protein>
    <recommendedName>
        <fullName evidence="2">Thiamine-monophosphate kinase</fullName>
        <shortName evidence="2">TMP kinase</shortName>
        <shortName evidence="2">Thiamine-phosphate kinase</shortName>
        <ecNumber evidence="2">2.7.4.16</ecNumber>
    </recommendedName>
</protein>
<dbReference type="GO" id="GO:0009030">
    <property type="term" value="F:thiamine-phosphate kinase activity"/>
    <property type="evidence" value="ECO:0007669"/>
    <property type="project" value="UniProtKB-EC"/>
</dbReference>
<keyword evidence="2 4" id="KW-0418">Kinase</keyword>
<feature type="binding site" evidence="2">
    <location>
        <position position="194"/>
    </location>
    <ligand>
        <name>Mg(2+)</name>
        <dbReference type="ChEBI" id="CHEBI:18420"/>
        <label>5</label>
    </ligand>
</feature>
<proteinExistence type="inferred from homology"/>
<dbReference type="EMBL" id="JANURM010000019">
    <property type="protein sequence ID" value="MDL0089721.1"/>
    <property type="molecule type" value="Genomic_DNA"/>
</dbReference>
<feature type="binding site" evidence="2">
    <location>
        <position position="193"/>
    </location>
    <ligand>
        <name>ATP</name>
        <dbReference type="ChEBI" id="CHEBI:30616"/>
    </ligand>
</feature>
<dbReference type="PANTHER" id="PTHR30270">
    <property type="entry name" value="THIAMINE-MONOPHOSPHATE KINASE"/>
    <property type="match status" value="1"/>
</dbReference>
<keyword evidence="2 4" id="KW-0808">Transferase</keyword>
<evidence type="ECO:0000256" key="1">
    <source>
        <dbReference type="ARBA" id="ARBA00022977"/>
    </source>
</evidence>
<dbReference type="InterPro" id="IPR016188">
    <property type="entry name" value="PurM-like_N"/>
</dbReference>
<dbReference type="InterPro" id="IPR036921">
    <property type="entry name" value="PurM-like_N_sf"/>
</dbReference>
<dbReference type="Proteomes" id="UP001173801">
    <property type="component" value="Unassembled WGS sequence"/>
</dbReference>
<comment type="caution">
    <text evidence="2">Lacks conserved residue(s) required for the propagation of feature annotation.</text>
</comment>
<dbReference type="RefSeq" id="WP_284938452.1">
    <property type="nucleotide sequence ID" value="NZ_JANURM010000019.1"/>
</dbReference>
<comment type="function">
    <text evidence="2">Catalyzes the ATP-dependent phosphorylation of thiamine-monophosphate (TMP) to form thiamine-pyrophosphate (TPP), the active form of vitamin B1.</text>
</comment>
<feature type="binding site" evidence="2">
    <location>
        <position position="60"/>
    </location>
    <ligand>
        <name>Mg(2+)</name>
        <dbReference type="ChEBI" id="CHEBI:18420"/>
        <label>2</label>
    </ligand>
</feature>
<reference evidence="4" key="1">
    <citation type="submission" date="2022-08" db="EMBL/GenBank/DDBJ databases">
        <authorList>
            <person name="Wang H."/>
        </authorList>
    </citation>
    <scope>NUCLEOTIDE SEQUENCE</scope>
    <source>
        <strain evidence="4">PS10</strain>
    </source>
</reference>
<dbReference type="EC" id="2.7.4.16" evidence="2"/>
<keyword evidence="1 2" id="KW-0784">Thiamine biosynthesis</keyword>